<evidence type="ECO:0000313" key="4">
    <source>
        <dbReference type="EMBL" id="MDN4600962.1"/>
    </source>
</evidence>
<dbReference type="Pfam" id="PF00165">
    <property type="entry name" value="HTH_AraC"/>
    <property type="match status" value="1"/>
</dbReference>
<evidence type="ECO:0000259" key="3">
    <source>
        <dbReference type="PROSITE" id="PS01124"/>
    </source>
</evidence>
<dbReference type="Proteomes" id="UP001174205">
    <property type="component" value="Unassembled WGS sequence"/>
</dbReference>
<protein>
    <submittedName>
        <fullName evidence="4">AraC family transcriptional regulator</fullName>
    </submittedName>
</protein>
<evidence type="ECO:0000256" key="1">
    <source>
        <dbReference type="ARBA" id="ARBA00023015"/>
    </source>
</evidence>
<dbReference type="Gene3D" id="1.10.10.60">
    <property type="entry name" value="Homeodomain-like"/>
    <property type="match status" value="1"/>
</dbReference>
<dbReference type="SUPFAM" id="SSF46689">
    <property type="entry name" value="Homeodomain-like"/>
    <property type="match status" value="1"/>
</dbReference>
<comment type="caution">
    <text evidence="4">The sequence shown here is derived from an EMBL/GenBank/DDBJ whole genome shotgun (WGS) entry which is preliminary data.</text>
</comment>
<gene>
    <name evidence="4" type="ORF">P5G61_07005</name>
</gene>
<keyword evidence="1" id="KW-0805">Transcription regulation</keyword>
<name>A0ABT8J8W7_9BACL</name>
<reference evidence="4" key="1">
    <citation type="submission" date="2023-03" db="EMBL/GenBank/DDBJ databases">
        <title>MT1 and MT2 Draft Genomes of Novel Species.</title>
        <authorList>
            <person name="Venkateswaran K."/>
        </authorList>
    </citation>
    <scope>NUCLEOTIDE SEQUENCE</scope>
    <source>
        <strain evidence="4">F6_3S_P_1C</strain>
    </source>
</reference>
<evidence type="ECO:0000313" key="5">
    <source>
        <dbReference type="Proteomes" id="UP001174205"/>
    </source>
</evidence>
<proteinExistence type="predicted"/>
<sequence length="71" mass="8472">MFQDFYNSGSYTNEQTFMRSLMIKRNFQIAEKYHFSSVHYFSRLFHQLTGQAPRQYRLQQSKTVALGAPLE</sequence>
<evidence type="ECO:0000256" key="2">
    <source>
        <dbReference type="ARBA" id="ARBA00023163"/>
    </source>
</evidence>
<dbReference type="PROSITE" id="PS01124">
    <property type="entry name" value="HTH_ARAC_FAMILY_2"/>
    <property type="match status" value="1"/>
</dbReference>
<feature type="domain" description="HTH araC/xylS-type" evidence="3">
    <location>
        <begin position="28"/>
        <end position="59"/>
    </location>
</feature>
<keyword evidence="5" id="KW-1185">Reference proteome</keyword>
<organism evidence="4 5">
    <name type="scientific">Paenibacillus vandeheii</name>
    <dbReference type="NCBI Taxonomy" id="3035917"/>
    <lineage>
        <taxon>Bacteria</taxon>
        <taxon>Bacillati</taxon>
        <taxon>Bacillota</taxon>
        <taxon>Bacilli</taxon>
        <taxon>Bacillales</taxon>
        <taxon>Paenibacillaceae</taxon>
        <taxon>Paenibacillus</taxon>
    </lineage>
</organism>
<accession>A0ABT8J8W7</accession>
<dbReference type="EMBL" id="JAROCD010000003">
    <property type="protein sequence ID" value="MDN4600962.1"/>
    <property type="molecule type" value="Genomic_DNA"/>
</dbReference>
<dbReference type="InterPro" id="IPR018060">
    <property type="entry name" value="HTH_AraC"/>
</dbReference>
<keyword evidence="2" id="KW-0804">Transcription</keyword>
<dbReference type="InterPro" id="IPR009057">
    <property type="entry name" value="Homeodomain-like_sf"/>
</dbReference>